<feature type="transmembrane region" description="Helical" evidence="1">
    <location>
        <begin position="350"/>
        <end position="370"/>
    </location>
</feature>
<dbReference type="Proteomes" id="UP000028623">
    <property type="component" value="Unassembled WGS sequence"/>
</dbReference>
<feature type="transmembrane region" description="Helical" evidence="1">
    <location>
        <begin position="49"/>
        <end position="71"/>
    </location>
</feature>
<dbReference type="InterPro" id="IPR025291">
    <property type="entry name" value="DUF4153"/>
</dbReference>
<dbReference type="EMBL" id="JPLY01000007">
    <property type="protein sequence ID" value="KFC18357.1"/>
    <property type="molecule type" value="Genomic_DNA"/>
</dbReference>
<feature type="transmembrane region" description="Helical" evidence="1">
    <location>
        <begin position="320"/>
        <end position="338"/>
    </location>
</feature>
<dbReference type="STRING" id="421072.SAMN04488097_3736"/>
<evidence type="ECO:0000313" key="3">
    <source>
        <dbReference type="Proteomes" id="UP000028623"/>
    </source>
</evidence>
<dbReference type="RefSeq" id="WP_051880066.1">
    <property type="nucleotide sequence ID" value="NZ_FOFI01000006.1"/>
</dbReference>
<dbReference type="eggNOG" id="COG1835">
    <property type="taxonomic scope" value="Bacteria"/>
</dbReference>
<sequence length="599" mass="69600">MNQKINEIFGKASFAIRQFPLVLLMALSASICLMFIAEENFRTSEKVFTLTKLTLVSCLGISLMFGLKILSQRIGKQILLELGGILFLIGFYFLLPKLQKDFTEVYAFLLIPTFILSHLFVSFASFFGQKTEMHFWQYNKNLFINIFLTVIFTGVLTGGVELAIVAVDKLFDFNFNDKIYLRVFYLLAIFGSSFIFLLFNEKGLEDLEKEGKYPVVLKFFTQYILIPLLIIYVVILYFYSAKILINWELPRGWVSYLVLAYSIVGILAILLVHPLKENSAKSWVKMFSKIFYFTLIPLLILLFTAIFTRILEYGYTEPRYFVVLLSIWLATVVFYFIINKNANIKFIPTSLFAFGLFALIFPFLNTFSVAKRSQKNQLLQILNENKLLDNNQKIDFTRRIVDSTATEIANKFEFLGKRNENESLLKLIDIKKQEDLAKEINQSTNSYSLYYIVKDQFSNLKKTDKSTSDYQRLELISNQQIVDVSGYNYVFYFNRYNHSAKTIGNDTFEIFDRITDEEPQFKVILNSKEEADFSSLIIDLKTKYKGKIGKINLPEMAMEGHLEKYHLKISLGNLIIEKHKKNPLPTIDFENAYLLIKKK</sequence>
<feature type="transmembrane region" description="Helical" evidence="1">
    <location>
        <begin position="220"/>
        <end position="241"/>
    </location>
</feature>
<feature type="transmembrane region" description="Helical" evidence="1">
    <location>
        <begin position="107"/>
        <end position="129"/>
    </location>
</feature>
<keyword evidence="3" id="KW-1185">Reference proteome</keyword>
<keyword evidence="1" id="KW-1133">Transmembrane helix</keyword>
<keyword evidence="1" id="KW-0812">Transmembrane</keyword>
<protein>
    <submittedName>
        <fullName evidence="2">ABC transporter permease</fullName>
    </submittedName>
</protein>
<name>A0A085B7B2_9FLAO</name>
<feature type="transmembrane region" description="Helical" evidence="1">
    <location>
        <begin position="287"/>
        <end position="308"/>
    </location>
</feature>
<dbReference type="OrthoDB" id="9809196at2"/>
<dbReference type="AlphaFoldDB" id="A0A085B7B2"/>
<dbReference type="Pfam" id="PF13687">
    <property type="entry name" value="DUF4153"/>
    <property type="match status" value="1"/>
</dbReference>
<feature type="transmembrane region" description="Helical" evidence="1">
    <location>
        <begin position="253"/>
        <end position="275"/>
    </location>
</feature>
<organism evidence="2 3">
    <name type="scientific">Epilithonimonas lactis</name>
    <dbReference type="NCBI Taxonomy" id="421072"/>
    <lineage>
        <taxon>Bacteria</taxon>
        <taxon>Pseudomonadati</taxon>
        <taxon>Bacteroidota</taxon>
        <taxon>Flavobacteriia</taxon>
        <taxon>Flavobacteriales</taxon>
        <taxon>Weeksellaceae</taxon>
        <taxon>Chryseobacterium group</taxon>
        <taxon>Epilithonimonas</taxon>
    </lineage>
</organism>
<evidence type="ECO:0000313" key="2">
    <source>
        <dbReference type="EMBL" id="KFC18357.1"/>
    </source>
</evidence>
<proteinExistence type="predicted"/>
<keyword evidence="1" id="KW-0472">Membrane</keyword>
<evidence type="ECO:0000256" key="1">
    <source>
        <dbReference type="SAM" id="Phobius"/>
    </source>
</evidence>
<feature type="transmembrane region" description="Helical" evidence="1">
    <location>
        <begin position="78"/>
        <end position="95"/>
    </location>
</feature>
<reference evidence="2 3" key="1">
    <citation type="submission" date="2014-07" db="EMBL/GenBank/DDBJ databases">
        <title>Epilithonimonas lactis LMG 22401 Genome.</title>
        <authorList>
            <person name="Pipes S.E."/>
            <person name="Stropko S.J."/>
        </authorList>
    </citation>
    <scope>NUCLEOTIDE SEQUENCE [LARGE SCALE GENOMIC DNA]</scope>
    <source>
        <strain evidence="2 3">LMG 24401</strain>
    </source>
</reference>
<feature type="transmembrane region" description="Helical" evidence="1">
    <location>
        <begin position="141"/>
        <end position="167"/>
    </location>
</feature>
<gene>
    <name evidence="2" type="ORF">IO89_17830</name>
</gene>
<comment type="caution">
    <text evidence="2">The sequence shown here is derived from an EMBL/GenBank/DDBJ whole genome shotgun (WGS) entry which is preliminary data.</text>
</comment>
<feature type="transmembrane region" description="Helical" evidence="1">
    <location>
        <begin position="179"/>
        <end position="199"/>
    </location>
</feature>
<feature type="transmembrane region" description="Helical" evidence="1">
    <location>
        <begin position="21"/>
        <end position="37"/>
    </location>
</feature>
<accession>A0A085B7B2</accession>